<feature type="compositionally biased region" description="Polar residues" evidence="1">
    <location>
        <begin position="1"/>
        <end position="18"/>
    </location>
</feature>
<feature type="transmembrane region" description="Helical" evidence="2">
    <location>
        <begin position="194"/>
        <end position="217"/>
    </location>
</feature>
<evidence type="ECO:0000313" key="3">
    <source>
        <dbReference type="EMBL" id="KAH7943966.1"/>
    </source>
</evidence>
<dbReference type="AlphaFoldDB" id="A0A9D4PIT5"/>
<gene>
    <name evidence="3" type="ORF">HPB52_013821</name>
</gene>
<dbReference type="Proteomes" id="UP000821837">
    <property type="component" value="Unassembled WGS sequence"/>
</dbReference>
<evidence type="ECO:0000256" key="2">
    <source>
        <dbReference type="SAM" id="Phobius"/>
    </source>
</evidence>
<keyword evidence="2" id="KW-0812">Transmembrane</keyword>
<evidence type="ECO:0000256" key="1">
    <source>
        <dbReference type="SAM" id="MobiDB-lite"/>
    </source>
</evidence>
<name>A0A9D4PIT5_RHISA</name>
<reference evidence="3" key="2">
    <citation type="submission" date="2021-09" db="EMBL/GenBank/DDBJ databases">
        <authorList>
            <person name="Jia N."/>
            <person name="Wang J."/>
            <person name="Shi W."/>
            <person name="Du L."/>
            <person name="Sun Y."/>
            <person name="Zhan W."/>
            <person name="Jiang J."/>
            <person name="Wang Q."/>
            <person name="Zhang B."/>
            <person name="Ji P."/>
            <person name="Sakyi L.B."/>
            <person name="Cui X."/>
            <person name="Yuan T."/>
            <person name="Jiang B."/>
            <person name="Yang W."/>
            <person name="Lam T.T.-Y."/>
            <person name="Chang Q."/>
            <person name="Ding S."/>
            <person name="Wang X."/>
            <person name="Zhu J."/>
            <person name="Ruan X."/>
            <person name="Zhao L."/>
            <person name="Wei J."/>
            <person name="Que T."/>
            <person name="Du C."/>
            <person name="Cheng J."/>
            <person name="Dai P."/>
            <person name="Han X."/>
            <person name="Huang E."/>
            <person name="Gao Y."/>
            <person name="Liu J."/>
            <person name="Shao H."/>
            <person name="Ye R."/>
            <person name="Li L."/>
            <person name="Wei W."/>
            <person name="Wang X."/>
            <person name="Wang C."/>
            <person name="Huo Q."/>
            <person name="Li W."/>
            <person name="Guo W."/>
            <person name="Chen H."/>
            <person name="Chen S."/>
            <person name="Zhou L."/>
            <person name="Zhou L."/>
            <person name="Ni X."/>
            <person name="Tian J."/>
            <person name="Zhou Y."/>
            <person name="Sheng Y."/>
            <person name="Liu T."/>
            <person name="Pan Y."/>
            <person name="Xia L."/>
            <person name="Li J."/>
            <person name="Zhao F."/>
            <person name="Cao W."/>
        </authorList>
    </citation>
    <scope>NUCLEOTIDE SEQUENCE</scope>
    <source>
        <strain evidence="3">Rsan-2018</strain>
        <tissue evidence="3">Larvae</tissue>
    </source>
</reference>
<feature type="compositionally biased region" description="Pro residues" evidence="1">
    <location>
        <begin position="302"/>
        <end position="312"/>
    </location>
</feature>
<reference evidence="3" key="1">
    <citation type="journal article" date="2020" name="Cell">
        <title>Large-Scale Comparative Analyses of Tick Genomes Elucidate Their Genetic Diversity and Vector Capacities.</title>
        <authorList>
            <consortium name="Tick Genome and Microbiome Consortium (TIGMIC)"/>
            <person name="Jia N."/>
            <person name="Wang J."/>
            <person name="Shi W."/>
            <person name="Du L."/>
            <person name="Sun Y."/>
            <person name="Zhan W."/>
            <person name="Jiang J.F."/>
            <person name="Wang Q."/>
            <person name="Zhang B."/>
            <person name="Ji P."/>
            <person name="Bell-Sakyi L."/>
            <person name="Cui X.M."/>
            <person name="Yuan T.T."/>
            <person name="Jiang B.G."/>
            <person name="Yang W.F."/>
            <person name="Lam T.T."/>
            <person name="Chang Q.C."/>
            <person name="Ding S.J."/>
            <person name="Wang X.J."/>
            <person name="Zhu J.G."/>
            <person name="Ruan X.D."/>
            <person name="Zhao L."/>
            <person name="Wei J.T."/>
            <person name="Ye R.Z."/>
            <person name="Que T.C."/>
            <person name="Du C.H."/>
            <person name="Zhou Y.H."/>
            <person name="Cheng J.X."/>
            <person name="Dai P.F."/>
            <person name="Guo W.B."/>
            <person name="Han X.H."/>
            <person name="Huang E.J."/>
            <person name="Li L.F."/>
            <person name="Wei W."/>
            <person name="Gao Y.C."/>
            <person name="Liu J.Z."/>
            <person name="Shao H.Z."/>
            <person name="Wang X."/>
            <person name="Wang C.C."/>
            <person name="Yang T.C."/>
            <person name="Huo Q.B."/>
            <person name="Li W."/>
            <person name="Chen H.Y."/>
            <person name="Chen S.E."/>
            <person name="Zhou L.G."/>
            <person name="Ni X.B."/>
            <person name="Tian J.H."/>
            <person name="Sheng Y."/>
            <person name="Liu T."/>
            <person name="Pan Y.S."/>
            <person name="Xia L.Y."/>
            <person name="Li J."/>
            <person name="Zhao F."/>
            <person name="Cao W.C."/>
        </authorList>
    </citation>
    <scope>NUCLEOTIDE SEQUENCE</scope>
    <source>
        <strain evidence="3">Rsan-2018</strain>
    </source>
</reference>
<feature type="region of interest" description="Disordered" evidence="1">
    <location>
        <begin position="280"/>
        <end position="400"/>
    </location>
</feature>
<proteinExistence type="predicted"/>
<evidence type="ECO:0000313" key="4">
    <source>
        <dbReference type="Proteomes" id="UP000821837"/>
    </source>
</evidence>
<organism evidence="3 4">
    <name type="scientific">Rhipicephalus sanguineus</name>
    <name type="common">Brown dog tick</name>
    <name type="synonym">Ixodes sanguineus</name>
    <dbReference type="NCBI Taxonomy" id="34632"/>
    <lineage>
        <taxon>Eukaryota</taxon>
        <taxon>Metazoa</taxon>
        <taxon>Ecdysozoa</taxon>
        <taxon>Arthropoda</taxon>
        <taxon>Chelicerata</taxon>
        <taxon>Arachnida</taxon>
        <taxon>Acari</taxon>
        <taxon>Parasitiformes</taxon>
        <taxon>Ixodida</taxon>
        <taxon>Ixodoidea</taxon>
        <taxon>Ixodidae</taxon>
        <taxon>Rhipicephalinae</taxon>
        <taxon>Rhipicephalus</taxon>
        <taxon>Rhipicephalus</taxon>
    </lineage>
</organism>
<accession>A0A9D4PIT5</accession>
<keyword evidence="2" id="KW-1133">Transmembrane helix</keyword>
<feature type="compositionally biased region" description="Polar residues" evidence="1">
    <location>
        <begin position="318"/>
        <end position="378"/>
    </location>
</feature>
<comment type="caution">
    <text evidence="3">The sequence shown here is derived from an EMBL/GenBank/DDBJ whole genome shotgun (WGS) entry which is preliminary data.</text>
</comment>
<keyword evidence="2" id="KW-0472">Membrane</keyword>
<dbReference type="EMBL" id="JABSTV010001253">
    <property type="protein sequence ID" value="KAH7943966.1"/>
    <property type="molecule type" value="Genomic_DNA"/>
</dbReference>
<sequence>MPFTTSFLTSQDITTPSETEAAPVEPGRSSSPPKSLDPLAGGVPNFGLDPKETGRRQPEVTHTTEPPEAYPSVNGVRVRLGLDADYGVCVRGREWQFREHIRRQLSVLLRVPLPGVRNVRVLPGSIIVEAVMVPVKTPLLEVDKSALLAARTDLQDRIDRGTVVVTDLDGNRLPIFTSTVYSLQPPRGTSYSPALLGALTAMFFGATSVIVASAYLVRRHVREGHVSPASTEVQPDVELPPVDERPFLRLVSPSLLISTRLDDPATASILRDARMLPRRSLVPDPPVYRPARDESDATPVTSLPPPPEPGAEPPASVATWQSHPFDSSVTPSDAFSLATWSSAPFQPSPSVDSQLVGSEATSQWTATPSGRRTSSPESQAGRVPNRVAVPENARTNGHVR</sequence>
<feature type="compositionally biased region" description="Basic and acidic residues" evidence="1">
    <location>
        <begin position="49"/>
        <end position="59"/>
    </location>
</feature>
<protein>
    <submittedName>
        <fullName evidence="3">Uncharacterized protein</fullName>
    </submittedName>
</protein>
<feature type="region of interest" description="Disordered" evidence="1">
    <location>
        <begin position="1"/>
        <end position="70"/>
    </location>
</feature>
<keyword evidence="4" id="KW-1185">Reference proteome</keyword>